<dbReference type="EMBL" id="UINC01218441">
    <property type="protein sequence ID" value="SVE45465.1"/>
    <property type="molecule type" value="Genomic_DNA"/>
</dbReference>
<dbReference type="SMART" id="SM00369">
    <property type="entry name" value="LRR_TYP"/>
    <property type="match status" value="4"/>
</dbReference>
<keyword evidence="2" id="KW-0677">Repeat</keyword>
<evidence type="ECO:0008006" key="4">
    <source>
        <dbReference type="Google" id="ProtNLM"/>
    </source>
</evidence>
<gene>
    <name evidence="3" type="ORF">METZ01_LOCUS498319</name>
</gene>
<proteinExistence type="predicted"/>
<dbReference type="PANTHER" id="PTHR45752:SF187">
    <property type="entry name" value="LEUCINE-RICH REPEAT AND IQ DOMAIN-CONTAINING PROTEIN 4"/>
    <property type="match status" value="1"/>
</dbReference>
<evidence type="ECO:0000256" key="2">
    <source>
        <dbReference type="ARBA" id="ARBA00022737"/>
    </source>
</evidence>
<accession>A0A383DMK1</accession>
<name>A0A383DMK1_9ZZZZ</name>
<sequence length="235" mass="25803">MAENCSDIEYSCAGDMNSDGGWNVLDIVTLANCVLADSCGGENVNCSDPINLGNQTWKDGRLTGLVASYTPNGSNGINTQLTSLPESIGDLSELAFLYLEWNLLTYLPNNFSQLTSLVSLTINNNWLTSLPDDFGNLNQLFFLDLGYNQLPSVPESFCQLGSLQYLYLFNNQLESVPDCICNLNIDWSGFDGGGYPYFGIGANHLCNNVPECIENCANFELTLDQFYYSIPLDAP</sequence>
<reference evidence="3" key="1">
    <citation type="submission" date="2018-05" db="EMBL/GenBank/DDBJ databases">
        <authorList>
            <person name="Lanie J.A."/>
            <person name="Ng W.-L."/>
            <person name="Kazmierczak K.M."/>
            <person name="Andrzejewski T.M."/>
            <person name="Davidsen T.M."/>
            <person name="Wayne K.J."/>
            <person name="Tettelin H."/>
            <person name="Glass J.I."/>
            <person name="Rusch D."/>
            <person name="Podicherti R."/>
            <person name="Tsui H.-C.T."/>
            <person name="Winkler M.E."/>
        </authorList>
    </citation>
    <scope>NUCLEOTIDE SEQUENCE</scope>
</reference>
<keyword evidence="1" id="KW-0433">Leucine-rich repeat</keyword>
<dbReference type="InterPro" id="IPR003591">
    <property type="entry name" value="Leu-rich_rpt_typical-subtyp"/>
</dbReference>
<dbReference type="PROSITE" id="PS51450">
    <property type="entry name" value="LRR"/>
    <property type="match status" value="1"/>
</dbReference>
<evidence type="ECO:0000313" key="3">
    <source>
        <dbReference type="EMBL" id="SVE45465.1"/>
    </source>
</evidence>
<dbReference type="Gene3D" id="3.80.10.10">
    <property type="entry name" value="Ribonuclease Inhibitor"/>
    <property type="match status" value="1"/>
</dbReference>
<dbReference type="SUPFAM" id="SSF52058">
    <property type="entry name" value="L domain-like"/>
    <property type="match status" value="1"/>
</dbReference>
<organism evidence="3">
    <name type="scientific">marine metagenome</name>
    <dbReference type="NCBI Taxonomy" id="408172"/>
    <lineage>
        <taxon>unclassified sequences</taxon>
        <taxon>metagenomes</taxon>
        <taxon>ecological metagenomes</taxon>
    </lineage>
</organism>
<dbReference type="InterPro" id="IPR001611">
    <property type="entry name" value="Leu-rich_rpt"/>
</dbReference>
<dbReference type="InterPro" id="IPR050715">
    <property type="entry name" value="LRR-SigEffector_domain"/>
</dbReference>
<dbReference type="AlphaFoldDB" id="A0A383DMK1"/>
<protein>
    <recommendedName>
        <fullName evidence="4">Dockerin domain-containing protein</fullName>
    </recommendedName>
</protein>
<dbReference type="Pfam" id="PF13855">
    <property type="entry name" value="LRR_8"/>
    <property type="match status" value="1"/>
</dbReference>
<feature type="non-terminal residue" evidence="3">
    <location>
        <position position="235"/>
    </location>
</feature>
<dbReference type="InterPro" id="IPR032675">
    <property type="entry name" value="LRR_dom_sf"/>
</dbReference>
<evidence type="ECO:0000256" key="1">
    <source>
        <dbReference type="ARBA" id="ARBA00022614"/>
    </source>
</evidence>
<dbReference type="PANTHER" id="PTHR45752">
    <property type="entry name" value="LEUCINE-RICH REPEAT-CONTAINING"/>
    <property type="match status" value="1"/>
</dbReference>